<comment type="caution">
    <text evidence="3">The sequence shown here is derived from an EMBL/GenBank/DDBJ whole genome shotgun (WGS) entry which is preliminary data.</text>
</comment>
<dbReference type="RefSeq" id="XP_068348986.1">
    <property type="nucleotide sequence ID" value="XM_068511774.1"/>
</dbReference>
<proteinExistence type="predicted"/>
<dbReference type="OrthoDB" id="5406014at2759"/>
<dbReference type="PANTHER" id="PTHR24198">
    <property type="entry name" value="ANKYRIN REPEAT AND PROTEIN KINASE DOMAIN-CONTAINING PROTEIN"/>
    <property type="match status" value="1"/>
</dbReference>
<accession>A0A1J4JB04</accession>
<organism evidence="3 4">
    <name type="scientific">Tritrichomonas foetus</name>
    <dbReference type="NCBI Taxonomy" id="1144522"/>
    <lineage>
        <taxon>Eukaryota</taxon>
        <taxon>Metamonada</taxon>
        <taxon>Parabasalia</taxon>
        <taxon>Tritrichomonadida</taxon>
        <taxon>Tritrichomonadidae</taxon>
        <taxon>Tritrichomonas</taxon>
    </lineage>
</organism>
<keyword evidence="4" id="KW-1185">Reference proteome</keyword>
<evidence type="ECO:0000313" key="4">
    <source>
        <dbReference type="Proteomes" id="UP000179807"/>
    </source>
</evidence>
<dbReference type="VEuPathDB" id="TrichDB:TRFO_38008"/>
<sequence>MPSLLEYSAYWGAIDIFKFLMMNGAKLGNKTVNYAILGGNLEILHLLEDANCSFDASLCAAIQDQRDDILDYIIDNKNISFDSDSVCSAIVNLNYRVISRVLDFLYDHPNDFDNDGITPLIYASINNNIMLVQLLLSIPSIDPNLPDSSNNNFPLLAAARCNSVDALQLLLKEPKIKINQINYLNHSAIMGGSIFGHLKIVEILGQQKSIDFNIFDHYQRNAFHLATVADRLDIVKYFMNSNKIQINVQDSFQNSHFIIAVEIENWKIVEYFLSVCKTCANIDSICSEIPSMEIKRKFQVLLLKYRNKLCQ</sequence>
<evidence type="ECO:0000256" key="1">
    <source>
        <dbReference type="ARBA" id="ARBA00022737"/>
    </source>
</evidence>
<dbReference type="SUPFAM" id="SSF48403">
    <property type="entry name" value="Ankyrin repeat"/>
    <property type="match status" value="1"/>
</dbReference>
<evidence type="ECO:0000256" key="2">
    <source>
        <dbReference type="ARBA" id="ARBA00023043"/>
    </source>
</evidence>
<dbReference type="Gene3D" id="1.25.40.20">
    <property type="entry name" value="Ankyrin repeat-containing domain"/>
    <property type="match status" value="1"/>
</dbReference>
<dbReference type="InterPro" id="IPR002110">
    <property type="entry name" value="Ankyrin_rpt"/>
</dbReference>
<dbReference type="InterPro" id="IPR036770">
    <property type="entry name" value="Ankyrin_rpt-contain_sf"/>
</dbReference>
<keyword evidence="1" id="KW-0677">Repeat</keyword>
<protein>
    <submittedName>
        <fullName evidence="3">Uncharacterized protein</fullName>
    </submittedName>
</protein>
<reference evidence="3" key="1">
    <citation type="submission" date="2016-10" db="EMBL/GenBank/DDBJ databases">
        <authorList>
            <person name="Benchimol M."/>
            <person name="Almeida L.G."/>
            <person name="Vasconcelos A.T."/>
            <person name="Perreira-Neves A."/>
            <person name="Rosa I.A."/>
            <person name="Tasca T."/>
            <person name="Bogo M.R."/>
            <person name="de Souza W."/>
        </authorList>
    </citation>
    <scope>NUCLEOTIDE SEQUENCE [LARGE SCALE GENOMIC DNA]</scope>
    <source>
        <strain evidence="3">K</strain>
    </source>
</reference>
<name>A0A1J4JB04_9EUKA</name>
<dbReference type="GeneID" id="94846478"/>
<dbReference type="AlphaFoldDB" id="A0A1J4JB04"/>
<evidence type="ECO:0000313" key="3">
    <source>
        <dbReference type="EMBL" id="OHS95849.1"/>
    </source>
</evidence>
<dbReference type="EMBL" id="MLAK01001216">
    <property type="protein sequence ID" value="OHS95849.1"/>
    <property type="molecule type" value="Genomic_DNA"/>
</dbReference>
<dbReference type="SMART" id="SM00248">
    <property type="entry name" value="ANK"/>
    <property type="match status" value="6"/>
</dbReference>
<dbReference type="Pfam" id="PF12796">
    <property type="entry name" value="Ank_2"/>
    <property type="match status" value="1"/>
</dbReference>
<dbReference type="PANTHER" id="PTHR24198:SF165">
    <property type="entry name" value="ANKYRIN REPEAT-CONTAINING PROTEIN-RELATED"/>
    <property type="match status" value="1"/>
</dbReference>
<gene>
    <name evidence="3" type="ORF">TRFO_38008</name>
</gene>
<dbReference type="Proteomes" id="UP000179807">
    <property type="component" value="Unassembled WGS sequence"/>
</dbReference>
<keyword evidence="2" id="KW-0040">ANK repeat</keyword>